<accession>A0A9P6WTZ4</accession>
<dbReference type="OrthoDB" id="10342960at2759"/>
<dbReference type="Proteomes" id="UP000716291">
    <property type="component" value="Unassembled WGS sequence"/>
</dbReference>
<reference evidence="2" key="1">
    <citation type="journal article" date="2020" name="Microb. Genom.">
        <title>Genetic diversity of clinical and environmental Mucorales isolates obtained from an investigation of mucormycosis cases among solid organ transplant recipients.</title>
        <authorList>
            <person name="Nguyen M.H."/>
            <person name="Kaul D."/>
            <person name="Muto C."/>
            <person name="Cheng S.J."/>
            <person name="Richter R.A."/>
            <person name="Bruno V.M."/>
            <person name="Liu G."/>
            <person name="Beyhan S."/>
            <person name="Sundermann A.J."/>
            <person name="Mounaud S."/>
            <person name="Pasculle A.W."/>
            <person name="Nierman W.C."/>
            <person name="Driscoll E."/>
            <person name="Cumbie R."/>
            <person name="Clancy C.J."/>
            <person name="Dupont C.L."/>
        </authorList>
    </citation>
    <scope>NUCLEOTIDE SEQUENCE</scope>
    <source>
        <strain evidence="2">GL11</strain>
    </source>
</reference>
<feature type="region of interest" description="Disordered" evidence="1">
    <location>
        <begin position="92"/>
        <end position="139"/>
    </location>
</feature>
<feature type="compositionally biased region" description="Low complexity" evidence="1">
    <location>
        <begin position="97"/>
        <end position="120"/>
    </location>
</feature>
<evidence type="ECO:0000256" key="1">
    <source>
        <dbReference type="SAM" id="MobiDB-lite"/>
    </source>
</evidence>
<sequence>MKLVKEIVTKYLIIDADSDVALVSAQYEKALNVFKNHKDTQKAEEAIRRLPAIDALMKSSHIMNEFRSQITSDIQAAAVVAMKSNVVEQTHREITGQQMRPHQQQMKQQQSASSAQPQQQDTKRHCEPYTPLKRALQPS</sequence>
<gene>
    <name evidence="2" type="ORF">G6F64_014384</name>
</gene>
<organism evidence="2 3">
    <name type="scientific">Rhizopus oryzae</name>
    <name type="common">Mucormycosis agent</name>
    <name type="synonym">Rhizopus arrhizus var. delemar</name>
    <dbReference type="NCBI Taxonomy" id="64495"/>
    <lineage>
        <taxon>Eukaryota</taxon>
        <taxon>Fungi</taxon>
        <taxon>Fungi incertae sedis</taxon>
        <taxon>Mucoromycota</taxon>
        <taxon>Mucoromycotina</taxon>
        <taxon>Mucoromycetes</taxon>
        <taxon>Mucorales</taxon>
        <taxon>Mucorineae</taxon>
        <taxon>Rhizopodaceae</taxon>
        <taxon>Rhizopus</taxon>
    </lineage>
</organism>
<dbReference type="EMBL" id="JAANQT010008196">
    <property type="protein sequence ID" value="KAG1282916.1"/>
    <property type="molecule type" value="Genomic_DNA"/>
</dbReference>
<evidence type="ECO:0000313" key="2">
    <source>
        <dbReference type="EMBL" id="KAG1282916.1"/>
    </source>
</evidence>
<name>A0A9P6WTZ4_RHIOR</name>
<keyword evidence="3" id="KW-1185">Reference proteome</keyword>
<dbReference type="AlphaFoldDB" id="A0A9P6WTZ4"/>
<proteinExistence type="predicted"/>
<protein>
    <submittedName>
        <fullName evidence="2">Uncharacterized protein</fullName>
    </submittedName>
</protein>
<comment type="caution">
    <text evidence="2">The sequence shown here is derived from an EMBL/GenBank/DDBJ whole genome shotgun (WGS) entry which is preliminary data.</text>
</comment>
<evidence type="ECO:0000313" key="3">
    <source>
        <dbReference type="Proteomes" id="UP000716291"/>
    </source>
</evidence>